<name>A0A835ERC7_9POAL</name>
<gene>
    <name evidence="14" type="ORF">HU200_026623</name>
</gene>
<evidence type="ECO:0000256" key="7">
    <source>
        <dbReference type="ARBA" id="ARBA00022842"/>
    </source>
</evidence>
<protein>
    <recommendedName>
        <fullName evidence="4">protein-serine/threonine phosphatase</fullName>
        <ecNumber evidence="4">3.1.3.16</ecNumber>
    </recommendedName>
</protein>
<comment type="cofactor">
    <cofactor evidence="2">
        <name>Mg(2+)</name>
        <dbReference type="ChEBI" id="CHEBI:18420"/>
    </cofactor>
</comment>
<evidence type="ECO:0000313" key="15">
    <source>
        <dbReference type="Proteomes" id="UP000636709"/>
    </source>
</evidence>
<evidence type="ECO:0000259" key="13">
    <source>
        <dbReference type="PROSITE" id="PS51746"/>
    </source>
</evidence>
<evidence type="ECO:0000256" key="9">
    <source>
        <dbReference type="ARBA" id="ARBA00023211"/>
    </source>
</evidence>
<evidence type="ECO:0000256" key="4">
    <source>
        <dbReference type="ARBA" id="ARBA00013081"/>
    </source>
</evidence>
<reference evidence="14" key="1">
    <citation type="submission" date="2020-07" db="EMBL/GenBank/DDBJ databases">
        <title>Genome sequence and genetic diversity analysis of an under-domesticated orphan crop, white fonio (Digitaria exilis).</title>
        <authorList>
            <person name="Bennetzen J.L."/>
            <person name="Chen S."/>
            <person name="Ma X."/>
            <person name="Wang X."/>
            <person name="Yssel A.E.J."/>
            <person name="Chaluvadi S.R."/>
            <person name="Johnson M."/>
            <person name="Gangashetty P."/>
            <person name="Hamidou F."/>
            <person name="Sanogo M.D."/>
            <person name="Zwaenepoel A."/>
            <person name="Wallace J."/>
            <person name="Van De Peer Y."/>
            <person name="Van Deynze A."/>
        </authorList>
    </citation>
    <scope>NUCLEOTIDE SEQUENCE</scope>
    <source>
        <tissue evidence="14">Leaves</tissue>
    </source>
</reference>
<keyword evidence="6 12" id="KW-0378">Hydrolase</keyword>
<dbReference type="SMART" id="SM00331">
    <property type="entry name" value="PP2C_SIG"/>
    <property type="match status" value="1"/>
</dbReference>
<comment type="catalytic activity">
    <reaction evidence="10">
        <text>O-phospho-L-seryl-[protein] + H2O = L-seryl-[protein] + phosphate</text>
        <dbReference type="Rhea" id="RHEA:20629"/>
        <dbReference type="Rhea" id="RHEA-COMP:9863"/>
        <dbReference type="Rhea" id="RHEA-COMP:11604"/>
        <dbReference type="ChEBI" id="CHEBI:15377"/>
        <dbReference type="ChEBI" id="CHEBI:29999"/>
        <dbReference type="ChEBI" id="CHEBI:43474"/>
        <dbReference type="ChEBI" id="CHEBI:83421"/>
        <dbReference type="EC" id="3.1.3.16"/>
    </reaction>
</comment>
<dbReference type="AlphaFoldDB" id="A0A835ERC7"/>
<sequence length="397" mass="42785">MAAAAAICVEDEAACAAAECAGIEKLDLAAGGGGGVAEAKAGVAGGGKRSVYLMDCAPVWGVASTRGRSAEMEDACAAAPRFADVPVRLLASRRDLDGLGLDADELRLPAHLFGVFDGHGGAEVANYCRERLQVLLSQELRRLGEDLKEVGEVDMKEHWDELFSKCFQRLDDEVSGRVSRLVGGVQEPRTVAPENVGSTAVVAVVCSSHLVIANCGDSRVVLCRGKEPAAWSIDHKVRFFSLSLRSTRSSCGSHLLFQPDRKDERARIEALGGKVIQWNGYRVSGDRYLKPFVIPKPEVTVIPRAKDDDCLILASDGLWDVVSNEEACKVARRQIQLWHKNNGATASLCDEGDESTDPAAQSAADYLMRLALKKGTEDNITVIVVDLKPRKKLKNNS</sequence>
<dbReference type="GO" id="GO:0046872">
    <property type="term" value="F:metal ion binding"/>
    <property type="evidence" value="ECO:0007669"/>
    <property type="project" value="UniProtKB-KW"/>
</dbReference>
<dbReference type="GO" id="GO:0004722">
    <property type="term" value="F:protein serine/threonine phosphatase activity"/>
    <property type="evidence" value="ECO:0007669"/>
    <property type="project" value="UniProtKB-EC"/>
</dbReference>
<dbReference type="SUPFAM" id="SSF81606">
    <property type="entry name" value="PP2C-like"/>
    <property type="match status" value="1"/>
</dbReference>
<evidence type="ECO:0000256" key="2">
    <source>
        <dbReference type="ARBA" id="ARBA00001946"/>
    </source>
</evidence>
<evidence type="ECO:0000256" key="12">
    <source>
        <dbReference type="RuleBase" id="RU003465"/>
    </source>
</evidence>
<comment type="cofactor">
    <cofactor evidence="1">
        <name>Mn(2+)</name>
        <dbReference type="ChEBI" id="CHEBI:29035"/>
    </cofactor>
</comment>
<dbReference type="Proteomes" id="UP000636709">
    <property type="component" value="Unassembled WGS sequence"/>
</dbReference>
<dbReference type="InterPro" id="IPR015655">
    <property type="entry name" value="PP2C"/>
</dbReference>
<accession>A0A835ERC7</accession>
<dbReference type="Pfam" id="PF00481">
    <property type="entry name" value="PP2C"/>
    <property type="match status" value="2"/>
</dbReference>
<proteinExistence type="inferred from homology"/>
<dbReference type="EMBL" id="JACEFO010001730">
    <property type="protein sequence ID" value="KAF8715683.1"/>
    <property type="molecule type" value="Genomic_DNA"/>
</dbReference>
<dbReference type="EC" id="3.1.3.16" evidence="4"/>
<feature type="domain" description="PPM-type phosphatase" evidence="13">
    <location>
        <begin position="59"/>
        <end position="387"/>
    </location>
</feature>
<dbReference type="PROSITE" id="PS01032">
    <property type="entry name" value="PPM_1"/>
    <property type="match status" value="1"/>
</dbReference>
<evidence type="ECO:0000256" key="1">
    <source>
        <dbReference type="ARBA" id="ARBA00001936"/>
    </source>
</evidence>
<comment type="similarity">
    <text evidence="3 12">Belongs to the PP2C family.</text>
</comment>
<keyword evidence="8 12" id="KW-0904">Protein phosphatase</keyword>
<evidence type="ECO:0000256" key="3">
    <source>
        <dbReference type="ARBA" id="ARBA00006702"/>
    </source>
</evidence>
<dbReference type="OrthoDB" id="10264738at2759"/>
<comment type="caution">
    <text evidence="14">The sequence shown here is derived from an EMBL/GenBank/DDBJ whole genome shotgun (WGS) entry which is preliminary data.</text>
</comment>
<evidence type="ECO:0000256" key="10">
    <source>
        <dbReference type="ARBA" id="ARBA00047761"/>
    </source>
</evidence>
<evidence type="ECO:0000313" key="14">
    <source>
        <dbReference type="EMBL" id="KAF8715683.1"/>
    </source>
</evidence>
<keyword evidence="9" id="KW-0464">Manganese</keyword>
<keyword evidence="5" id="KW-0479">Metal-binding</keyword>
<keyword evidence="15" id="KW-1185">Reference proteome</keyword>
<evidence type="ECO:0000256" key="5">
    <source>
        <dbReference type="ARBA" id="ARBA00022723"/>
    </source>
</evidence>
<dbReference type="CDD" id="cd00143">
    <property type="entry name" value="PP2Cc"/>
    <property type="match status" value="1"/>
</dbReference>
<organism evidence="14 15">
    <name type="scientific">Digitaria exilis</name>
    <dbReference type="NCBI Taxonomy" id="1010633"/>
    <lineage>
        <taxon>Eukaryota</taxon>
        <taxon>Viridiplantae</taxon>
        <taxon>Streptophyta</taxon>
        <taxon>Embryophyta</taxon>
        <taxon>Tracheophyta</taxon>
        <taxon>Spermatophyta</taxon>
        <taxon>Magnoliopsida</taxon>
        <taxon>Liliopsida</taxon>
        <taxon>Poales</taxon>
        <taxon>Poaceae</taxon>
        <taxon>PACMAD clade</taxon>
        <taxon>Panicoideae</taxon>
        <taxon>Panicodae</taxon>
        <taxon>Paniceae</taxon>
        <taxon>Anthephorinae</taxon>
        <taxon>Digitaria</taxon>
    </lineage>
</organism>
<dbReference type="InterPro" id="IPR000222">
    <property type="entry name" value="PP2C_BS"/>
</dbReference>
<keyword evidence="7" id="KW-0460">Magnesium</keyword>
<dbReference type="Gene3D" id="3.60.40.10">
    <property type="entry name" value="PPM-type phosphatase domain"/>
    <property type="match status" value="1"/>
</dbReference>
<dbReference type="FunFam" id="3.60.40.10:FF:000291">
    <property type="entry name" value="Protein phosphatase 2C 50"/>
    <property type="match status" value="2"/>
</dbReference>
<evidence type="ECO:0000256" key="8">
    <source>
        <dbReference type="ARBA" id="ARBA00022912"/>
    </source>
</evidence>
<comment type="catalytic activity">
    <reaction evidence="11">
        <text>O-phospho-L-threonyl-[protein] + H2O = L-threonyl-[protein] + phosphate</text>
        <dbReference type="Rhea" id="RHEA:47004"/>
        <dbReference type="Rhea" id="RHEA-COMP:11060"/>
        <dbReference type="Rhea" id="RHEA-COMP:11605"/>
        <dbReference type="ChEBI" id="CHEBI:15377"/>
        <dbReference type="ChEBI" id="CHEBI:30013"/>
        <dbReference type="ChEBI" id="CHEBI:43474"/>
        <dbReference type="ChEBI" id="CHEBI:61977"/>
        <dbReference type="EC" id="3.1.3.16"/>
    </reaction>
</comment>
<dbReference type="InterPro" id="IPR001932">
    <property type="entry name" value="PPM-type_phosphatase-like_dom"/>
</dbReference>
<dbReference type="InterPro" id="IPR036457">
    <property type="entry name" value="PPM-type-like_dom_sf"/>
</dbReference>
<evidence type="ECO:0000256" key="11">
    <source>
        <dbReference type="ARBA" id="ARBA00048336"/>
    </source>
</evidence>
<dbReference type="PROSITE" id="PS51746">
    <property type="entry name" value="PPM_2"/>
    <property type="match status" value="1"/>
</dbReference>
<evidence type="ECO:0000256" key="6">
    <source>
        <dbReference type="ARBA" id="ARBA00022801"/>
    </source>
</evidence>
<dbReference type="PANTHER" id="PTHR47992">
    <property type="entry name" value="PROTEIN PHOSPHATASE"/>
    <property type="match status" value="1"/>
</dbReference>
<dbReference type="SMART" id="SM00332">
    <property type="entry name" value="PP2Cc"/>
    <property type="match status" value="1"/>
</dbReference>